<comment type="caution">
    <text evidence="1">The sequence shown here is derived from an EMBL/GenBank/DDBJ whole genome shotgun (WGS) entry which is preliminary data.</text>
</comment>
<proteinExistence type="predicted"/>
<keyword evidence="2" id="KW-1185">Reference proteome</keyword>
<accession>A0ABP1S531</accession>
<protein>
    <recommendedName>
        <fullName evidence="3">BPTI/Kunitz inhibitor domain-containing protein</fullName>
    </recommendedName>
</protein>
<organism evidence="1 2">
    <name type="scientific">Orchesella dallaii</name>
    <dbReference type="NCBI Taxonomy" id="48710"/>
    <lineage>
        <taxon>Eukaryota</taxon>
        <taxon>Metazoa</taxon>
        <taxon>Ecdysozoa</taxon>
        <taxon>Arthropoda</taxon>
        <taxon>Hexapoda</taxon>
        <taxon>Collembola</taxon>
        <taxon>Entomobryomorpha</taxon>
        <taxon>Entomobryoidea</taxon>
        <taxon>Orchesellidae</taxon>
        <taxon>Orchesellinae</taxon>
        <taxon>Orchesella</taxon>
    </lineage>
</organism>
<evidence type="ECO:0000313" key="2">
    <source>
        <dbReference type="Proteomes" id="UP001642540"/>
    </source>
</evidence>
<dbReference type="EMBL" id="CAXLJM020000156">
    <property type="protein sequence ID" value="CAL8143396.1"/>
    <property type="molecule type" value="Genomic_DNA"/>
</dbReference>
<sequence>MVFPLNQTWKLCKEKDFITGCKSGFVNGSYSFVERDYCTTREYEKGAEITSTLEATNKEKQKQRRKVSKQKKPCLTLMKEMNSDEAKSDDSLDSSVGNLSLVVPSDEDPSFSSVIPPTTSYLWAPSTINEPVPQDFEVSLLEQLLLVIVHLILTYLVLVNQPNQSIVNHKQQLLRVNRLYLMQVNQQHVVQVNHPYLVQVNHPHLVQANQLRCRKPYQTQRVITQLCSIDKSSSKGKVSQSSLVFENFCRGQETAPSRRTHQTRNLLLTFHIRLSVVNLVKMI</sequence>
<evidence type="ECO:0000313" key="1">
    <source>
        <dbReference type="EMBL" id="CAL8143396.1"/>
    </source>
</evidence>
<name>A0ABP1S531_9HEXA</name>
<dbReference type="Proteomes" id="UP001642540">
    <property type="component" value="Unassembled WGS sequence"/>
</dbReference>
<evidence type="ECO:0008006" key="3">
    <source>
        <dbReference type="Google" id="ProtNLM"/>
    </source>
</evidence>
<gene>
    <name evidence="1" type="ORF">ODALV1_LOCUS29531</name>
</gene>
<reference evidence="1 2" key="1">
    <citation type="submission" date="2024-08" db="EMBL/GenBank/DDBJ databases">
        <authorList>
            <person name="Cucini C."/>
            <person name="Frati F."/>
        </authorList>
    </citation>
    <scope>NUCLEOTIDE SEQUENCE [LARGE SCALE GENOMIC DNA]</scope>
</reference>